<keyword evidence="12" id="KW-1185">Reference proteome</keyword>
<evidence type="ECO:0000256" key="1">
    <source>
        <dbReference type="ARBA" id="ARBA00004651"/>
    </source>
</evidence>
<comment type="subcellular location">
    <subcellularLocation>
        <location evidence="1">Cell membrane</location>
        <topology evidence="1">Multi-pass membrane protein</topology>
    </subcellularLocation>
</comment>
<feature type="binding site" evidence="8">
    <location>
        <position position="516"/>
    </location>
    <ligand>
        <name>Mn(2+)</name>
        <dbReference type="ChEBI" id="CHEBI:29035"/>
    </ligand>
</feature>
<feature type="domain" description="Sulfatase N-terminal" evidence="10">
    <location>
        <begin position="289"/>
        <end position="568"/>
    </location>
</feature>
<evidence type="ECO:0000256" key="6">
    <source>
        <dbReference type="PIRSR" id="PIRSR005091-1"/>
    </source>
</evidence>
<dbReference type="InterPro" id="IPR000917">
    <property type="entry name" value="Sulfatase_N"/>
</dbReference>
<dbReference type="eggNOG" id="COG1368">
    <property type="taxonomic scope" value="Bacteria"/>
</dbReference>
<feature type="transmembrane region" description="Helical" evidence="9">
    <location>
        <begin position="102"/>
        <end position="126"/>
    </location>
</feature>
<dbReference type="PIRSF" id="PIRSF005091">
    <property type="entry name" value="Mmb_sulf_HI1246"/>
    <property type="match status" value="1"/>
</dbReference>
<gene>
    <name evidence="11" type="ORF">Q766_08150</name>
</gene>
<evidence type="ECO:0000256" key="8">
    <source>
        <dbReference type="PIRSR" id="PIRSR005091-3"/>
    </source>
</evidence>
<dbReference type="PANTHER" id="PTHR47371:SF3">
    <property type="entry name" value="PHOSPHOGLYCEROL TRANSFERASE I"/>
    <property type="match status" value="1"/>
</dbReference>
<evidence type="ECO:0000256" key="4">
    <source>
        <dbReference type="ARBA" id="ARBA00022989"/>
    </source>
</evidence>
<dbReference type="Proteomes" id="UP000030111">
    <property type="component" value="Unassembled WGS sequence"/>
</dbReference>
<dbReference type="Gene3D" id="3.30.1120.80">
    <property type="match status" value="1"/>
</dbReference>
<dbReference type="STRING" id="1121898.GCA_000422725_01984"/>
<keyword evidence="7" id="KW-0464">Manganese</keyword>
<dbReference type="Pfam" id="PF00884">
    <property type="entry name" value="Sulfatase"/>
    <property type="match status" value="1"/>
</dbReference>
<dbReference type="InterPro" id="IPR050448">
    <property type="entry name" value="OpgB/LTA_synthase_biosynth"/>
</dbReference>
<dbReference type="PANTHER" id="PTHR47371">
    <property type="entry name" value="LIPOTEICHOIC ACID SYNTHASE"/>
    <property type="match status" value="1"/>
</dbReference>
<dbReference type="InterPro" id="IPR017850">
    <property type="entry name" value="Alkaline_phosphatase_core_sf"/>
</dbReference>
<feature type="transmembrane region" description="Helical" evidence="9">
    <location>
        <begin position="155"/>
        <end position="173"/>
    </location>
</feature>
<keyword evidence="7" id="KW-0479">Metal-binding</keyword>
<evidence type="ECO:0000313" key="11">
    <source>
        <dbReference type="EMBL" id="KGO93268.1"/>
    </source>
</evidence>
<feature type="transmembrane region" description="Helical" evidence="9">
    <location>
        <begin position="194"/>
        <end position="213"/>
    </location>
</feature>
<feature type="binding site" evidence="7">
    <location>
        <position position="462"/>
    </location>
    <ligand>
        <name>substrate</name>
    </ligand>
</feature>
<keyword evidence="2" id="KW-1003">Cell membrane</keyword>
<name>A0A0A2MP91_9FLAO</name>
<sequence length="677" mass="77470">MWATYYLPVNYVTAMKLQFKSRLVVLLIRLLLVYVAFMLCRVLFYTFNDTLIDPVSATPMWSLIKGSLMFDTVSIIYINLLFIFLSLIPLRISGNKKYQNATFAVFMVFNGLGLLVNVADIFYYPFKQARIVLGDFVLLKDDSFLPLLGDFVADYWYGFLFYFGLIALLWWGYKAVGQKAQPKASNRRFYLEHAAYIVVMGVLVAFFIRGATFSASSYPITMNDAFLYTENPTHTSVILSNPFCILRTIGRSKDVPNLKYFDEAVAQNMAPTTHTSMDWDAYDIDRNTNVFVIILESFGKAHIKSFSDQFKPGQETNTPFIDSIMQESYVFTNTFQNGRRSIDALPAIWASIPSFKDHFLSLPNSVAAYHGLPECMDEMGYQTAFFHGGVKESMGFVSFGKTTGIKNFYSREEYEAENGNGDFDGKWGIWDHKFLPYVHKKLNGMDKAQKPFFATLFTLSSHHPYSIPEGMENKFTEGTLPIHRAIKYSDYALGQFFNSIKNEPWFNNTLFIITADHSSGADSPKFNKQPYEYSIPLMFFKPGGKFKGKDDKVMQHMDIMPTLLGMLDYDKPYFAFGTDHFNKTTAKDHFAVNHSNGVYNCTTDDFCYIFNEKDVITKFAYKTDPLGKHNLISKKTAKDEATIRALKSFLQEYSIHVNNRDYLPKGEKQAKAMALNK</sequence>
<evidence type="ECO:0000256" key="3">
    <source>
        <dbReference type="ARBA" id="ARBA00022692"/>
    </source>
</evidence>
<feature type="binding site" evidence="8">
    <location>
        <position position="517"/>
    </location>
    <ligand>
        <name>Mn(2+)</name>
        <dbReference type="ChEBI" id="CHEBI:29035"/>
    </ligand>
</feature>
<dbReference type="EMBL" id="JRLY01000005">
    <property type="protein sequence ID" value="KGO93268.1"/>
    <property type="molecule type" value="Genomic_DNA"/>
</dbReference>
<keyword evidence="5 9" id="KW-0472">Membrane</keyword>
<dbReference type="CDD" id="cd16015">
    <property type="entry name" value="LTA_synthase"/>
    <property type="match status" value="1"/>
</dbReference>
<dbReference type="Gene3D" id="3.40.720.10">
    <property type="entry name" value="Alkaline Phosphatase, subunit A"/>
    <property type="match status" value="1"/>
</dbReference>
<feature type="binding site" evidence="8">
    <location>
        <position position="296"/>
    </location>
    <ligand>
        <name>Mn(2+)</name>
        <dbReference type="ChEBI" id="CHEBI:29035"/>
    </ligand>
</feature>
<dbReference type="SUPFAM" id="SSF53649">
    <property type="entry name" value="Alkaline phosphatase-like"/>
    <property type="match status" value="1"/>
</dbReference>
<dbReference type="GO" id="GO:0005886">
    <property type="term" value="C:plasma membrane"/>
    <property type="evidence" value="ECO:0007669"/>
    <property type="project" value="UniProtKB-SubCell"/>
</dbReference>
<keyword evidence="3 9" id="KW-0812">Transmembrane</keyword>
<evidence type="ECO:0000313" key="12">
    <source>
        <dbReference type="Proteomes" id="UP000030111"/>
    </source>
</evidence>
<proteinExistence type="predicted"/>
<reference evidence="11 12" key="1">
    <citation type="submission" date="2013-09" db="EMBL/GenBank/DDBJ databases">
        <authorList>
            <person name="Zeng Z."/>
            <person name="Chen C."/>
        </authorList>
    </citation>
    <scope>NUCLEOTIDE SEQUENCE [LARGE SCALE GENOMIC DNA]</scope>
    <source>
        <strain evidence="11 12">WB 4.1-42</strain>
    </source>
</reference>
<organism evidence="11 12">
    <name type="scientific">Flavobacterium subsaxonicum WB 4.1-42 = DSM 21790</name>
    <dbReference type="NCBI Taxonomy" id="1121898"/>
    <lineage>
        <taxon>Bacteria</taxon>
        <taxon>Pseudomonadati</taxon>
        <taxon>Bacteroidota</taxon>
        <taxon>Flavobacteriia</taxon>
        <taxon>Flavobacteriales</taxon>
        <taxon>Flavobacteriaceae</taxon>
        <taxon>Flavobacterium</taxon>
    </lineage>
</organism>
<evidence type="ECO:0000256" key="7">
    <source>
        <dbReference type="PIRSR" id="PIRSR005091-2"/>
    </source>
</evidence>
<dbReference type="OrthoDB" id="9777768at2"/>
<feature type="active site" evidence="6">
    <location>
        <position position="341"/>
    </location>
</feature>
<feature type="transmembrane region" description="Helical" evidence="9">
    <location>
        <begin position="67"/>
        <end position="90"/>
    </location>
</feature>
<evidence type="ECO:0000256" key="2">
    <source>
        <dbReference type="ARBA" id="ARBA00022475"/>
    </source>
</evidence>
<keyword evidence="4 9" id="KW-1133">Transmembrane helix</keyword>
<dbReference type="AlphaFoldDB" id="A0A0A2MP91"/>
<dbReference type="GO" id="GO:0046872">
    <property type="term" value="F:metal ion binding"/>
    <property type="evidence" value="ECO:0007669"/>
    <property type="project" value="UniProtKB-KW"/>
</dbReference>
<dbReference type="InterPro" id="IPR012160">
    <property type="entry name" value="LtaS-like"/>
</dbReference>
<evidence type="ECO:0000256" key="9">
    <source>
        <dbReference type="SAM" id="Phobius"/>
    </source>
</evidence>
<evidence type="ECO:0000256" key="5">
    <source>
        <dbReference type="ARBA" id="ARBA00023136"/>
    </source>
</evidence>
<accession>A0A0A2MP91</accession>
<evidence type="ECO:0000259" key="10">
    <source>
        <dbReference type="Pfam" id="PF00884"/>
    </source>
</evidence>
<comment type="caution">
    <text evidence="11">The sequence shown here is derived from an EMBL/GenBank/DDBJ whole genome shotgun (WGS) entry which is preliminary data.</text>
</comment>
<protein>
    <recommendedName>
        <fullName evidence="10">Sulfatase N-terminal domain-containing protein</fullName>
    </recommendedName>
</protein>
<feature type="transmembrane region" description="Helical" evidence="9">
    <location>
        <begin position="23"/>
        <end position="47"/>
    </location>
</feature>